<organism evidence="1 2">
    <name type="scientific">Alicyclobacillus cycloheptanicus</name>
    <dbReference type="NCBI Taxonomy" id="1457"/>
    <lineage>
        <taxon>Bacteria</taxon>
        <taxon>Bacillati</taxon>
        <taxon>Bacillota</taxon>
        <taxon>Bacilli</taxon>
        <taxon>Bacillales</taxon>
        <taxon>Alicyclobacillaceae</taxon>
        <taxon>Alicyclobacillus</taxon>
    </lineage>
</organism>
<dbReference type="Proteomes" id="UP001232973">
    <property type="component" value="Unassembled WGS sequence"/>
</dbReference>
<gene>
    <name evidence="1" type="ORF">J2S03_000692</name>
</gene>
<reference evidence="1 2" key="1">
    <citation type="submission" date="2023-07" db="EMBL/GenBank/DDBJ databases">
        <title>Genomic Encyclopedia of Type Strains, Phase IV (KMG-IV): sequencing the most valuable type-strain genomes for metagenomic binning, comparative biology and taxonomic classification.</title>
        <authorList>
            <person name="Goeker M."/>
        </authorList>
    </citation>
    <scope>NUCLEOTIDE SEQUENCE [LARGE SCALE GENOMIC DNA]</scope>
    <source>
        <strain evidence="1 2">DSM 4006</strain>
    </source>
</reference>
<accession>A0ABT9XF28</accession>
<comment type="caution">
    <text evidence="1">The sequence shown here is derived from an EMBL/GenBank/DDBJ whole genome shotgun (WGS) entry which is preliminary data.</text>
</comment>
<evidence type="ECO:0008006" key="3">
    <source>
        <dbReference type="Google" id="ProtNLM"/>
    </source>
</evidence>
<protein>
    <recommendedName>
        <fullName evidence="3">Dienelactone hydrolase domain-containing protein</fullName>
    </recommendedName>
</protein>
<keyword evidence="2" id="KW-1185">Reference proteome</keyword>
<sequence>MTFKLYPNLNHMFMPSVYGEILKAKKEYKVAQHVEPQVIGDIADWILSV</sequence>
<evidence type="ECO:0000313" key="2">
    <source>
        <dbReference type="Proteomes" id="UP001232973"/>
    </source>
</evidence>
<dbReference type="EMBL" id="JAUSTP010000002">
    <property type="protein sequence ID" value="MDQ0188880.1"/>
    <property type="molecule type" value="Genomic_DNA"/>
</dbReference>
<proteinExistence type="predicted"/>
<evidence type="ECO:0000313" key="1">
    <source>
        <dbReference type="EMBL" id="MDQ0188880.1"/>
    </source>
</evidence>
<dbReference type="RefSeq" id="WP_274455153.1">
    <property type="nucleotide sequence ID" value="NZ_CP067097.1"/>
</dbReference>
<name>A0ABT9XF28_9BACL</name>